<keyword evidence="4" id="KW-0677">Repeat</keyword>
<feature type="domain" description="NUC153" evidence="8">
    <location>
        <begin position="480"/>
        <end position="506"/>
    </location>
</feature>
<feature type="coiled-coil region" evidence="6">
    <location>
        <begin position="426"/>
        <end position="470"/>
    </location>
</feature>
<dbReference type="PANTHER" id="PTHR14927:SF0">
    <property type="entry name" value="NUCLEOLAR PROTEIN 10"/>
    <property type="match status" value="1"/>
</dbReference>
<evidence type="ECO:0000256" key="4">
    <source>
        <dbReference type="ARBA" id="ARBA00022737"/>
    </source>
</evidence>
<comment type="caution">
    <text evidence="11">The sequence shown here is derived from an EMBL/GenBank/DDBJ whole genome shotgun (WGS) entry which is preliminary data.</text>
</comment>
<evidence type="ECO:0000256" key="5">
    <source>
        <dbReference type="ARBA" id="ARBA00023242"/>
    </source>
</evidence>
<dbReference type="InterPro" id="IPR056550">
    <property type="entry name" value="NOL10_2nd"/>
</dbReference>
<evidence type="ECO:0000259" key="9">
    <source>
        <dbReference type="Pfam" id="PF23097"/>
    </source>
</evidence>
<dbReference type="Proteomes" id="UP001208570">
    <property type="component" value="Unassembled WGS sequence"/>
</dbReference>
<dbReference type="InterPro" id="IPR040382">
    <property type="entry name" value="NOL10/Enp2"/>
</dbReference>
<feature type="domain" description="Nucleolar protein 10-like second" evidence="9">
    <location>
        <begin position="369"/>
        <end position="417"/>
    </location>
</feature>
<dbReference type="AlphaFoldDB" id="A0AAD9NC44"/>
<keyword evidence="12" id="KW-1185">Reference proteome</keyword>
<organism evidence="11 12">
    <name type="scientific">Paralvinella palmiformis</name>
    <dbReference type="NCBI Taxonomy" id="53620"/>
    <lineage>
        <taxon>Eukaryota</taxon>
        <taxon>Metazoa</taxon>
        <taxon>Spiralia</taxon>
        <taxon>Lophotrochozoa</taxon>
        <taxon>Annelida</taxon>
        <taxon>Polychaeta</taxon>
        <taxon>Sedentaria</taxon>
        <taxon>Canalipalpata</taxon>
        <taxon>Terebellida</taxon>
        <taxon>Terebelliformia</taxon>
        <taxon>Alvinellidae</taxon>
        <taxon>Paralvinella</taxon>
    </lineage>
</organism>
<evidence type="ECO:0000256" key="3">
    <source>
        <dbReference type="ARBA" id="ARBA00022574"/>
    </source>
</evidence>
<dbReference type="PANTHER" id="PTHR14927">
    <property type="entry name" value="NUCLEOLAR PROTEIN 10"/>
    <property type="match status" value="1"/>
</dbReference>
<feature type="compositionally biased region" description="Basic and acidic residues" evidence="7">
    <location>
        <begin position="617"/>
        <end position="629"/>
    </location>
</feature>
<keyword evidence="3" id="KW-0853">WD repeat</keyword>
<accession>A0AAD9NC44</accession>
<feature type="compositionally biased region" description="Basic and acidic residues" evidence="7">
    <location>
        <begin position="650"/>
        <end position="664"/>
    </location>
</feature>
<keyword evidence="5" id="KW-0539">Nucleus</keyword>
<feature type="compositionally biased region" description="Basic and acidic residues" evidence="7">
    <location>
        <begin position="551"/>
        <end position="560"/>
    </location>
</feature>
<name>A0AAD9NC44_9ANNE</name>
<proteinExistence type="inferred from homology"/>
<dbReference type="Gene3D" id="2.130.10.10">
    <property type="entry name" value="YVTN repeat-like/Quinoprotein amine dehydrogenase"/>
    <property type="match status" value="1"/>
</dbReference>
<dbReference type="FunFam" id="2.130.10.10:FF:001909">
    <property type="entry name" value="WD repeat, SAM and U-box domain-containing protein"/>
    <property type="match status" value="1"/>
</dbReference>
<evidence type="ECO:0000256" key="7">
    <source>
        <dbReference type="SAM" id="MobiDB-lite"/>
    </source>
</evidence>
<dbReference type="InterPro" id="IPR036322">
    <property type="entry name" value="WD40_repeat_dom_sf"/>
</dbReference>
<dbReference type="GO" id="GO:0032040">
    <property type="term" value="C:small-subunit processome"/>
    <property type="evidence" value="ECO:0007669"/>
    <property type="project" value="TreeGrafter"/>
</dbReference>
<dbReference type="EMBL" id="JAODUP010000062">
    <property type="protein sequence ID" value="KAK2164545.1"/>
    <property type="molecule type" value="Genomic_DNA"/>
</dbReference>
<reference evidence="11" key="1">
    <citation type="journal article" date="2023" name="Mol. Biol. Evol.">
        <title>Third-Generation Sequencing Reveals the Adaptive Role of the Epigenome in Three Deep-Sea Polychaetes.</title>
        <authorList>
            <person name="Perez M."/>
            <person name="Aroh O."/>
            <person name="Sun Y."/>
            <person name="Lan Y."/>
            <person name="Juniper S.K."/>
            <person name="Young C.R."/>
            <person name="Angers B."/>
            <person name="Qian P.Y."/>
        </authorList>
    </citation>
    <scope>NUCLEOTIDE SEQUENCE</scope>
    <source>
        <strain evidence="11">P08H-3</strain>
    </source>
</reference>
<feature type="region of interest" description="Disordered" evidence="7">
    <location>
        <begin position="650"/>
        <end position="694"/>
    </location>
</feature>
<protein>
    <recommendedName>
        <fullName evidence="13">Nucleolar protein 10</fullName>
    </recommendedName>
</protein>
<dbReference type="Pfam" id="PF08159">
    <property type="entry name" value="NUC153"/>
    <property type="match status" value="1"/>
</dbReference>
<gene>
    <name evidence="11" type="ORF">LSH36_62g05021</name>
</gene>
<evidence type="ECO:0000259" key="8">
    <source>
        <dbReference type="Pfam" id="PF08159"/>
    </source>
</evidence>
<evidence type="ECO:0000259" key="10">
    <source>
        <dbReference type="Pfam" id="PF23098"/>
    </source>
</evidence>
<dbReference type="GO" id="GO:0030686">
    <property type="term" value="C:90S preribosome"/>
    <property type="evidence" value="ECO:0007669"/>
    <property type="project" value="TreeGrafter"/>
</dbReference>
<keyword evidence="6" id="KW-0175">Coiled coil</keyword>
<dbReference type="Pfam" id="PF23098">
    <property type="entry name" value="Beta-prop_NOL10_N"/>
    <property type="match status" value="1"/>
</dbReference>
<dbReference type="InterPro" id="IPR015943">
    <property type="entry name" value="WD40/YVTN_repeat-like_dom_sf"/>
</dbReference>
<evidence type="ECO:0008006" key="13">
    <source>
        <dbReference type="Google" id="ProtNLM"/>
    </source>
</evidence>
<dbReference type="SUPFAM" id="SSF50978">
    <property type="entry name" value="WD40 repeat-like"/>
    <property type="match status" value="1"/>
</dbReference>
<evidence type="ECO:0000313" key="12">
    <source>
        <dbReference type="Proteomes" id="UP001208570"/>
    </source>
</evidence>
<comment type="subcellular location">
    <subcellularLocation>
        <location evidence="1">Nucleus</location>
        <location evidence="1">Nucleolus</location>
    </subcellularLocation>
</comment>
<evidence type="ECO:0000313" key="11">
    <source>
        <dbReference type="EMBL" id="KAK2164545.1"/>
    </source>
</evidence>
<dbReference type="GO" id="GO:0000462">
    <property type="term" value="P:maturation of SSU-rRNA from tricistronic rRNA transcript (SSU-rRNA, 5.8S rRNA, LSU-rRNA)"/>
    <property type="evidence" value="ECO:0007669"/>
    <property type="project" value="TreeGrafter"/>
</dbReference>
<feature type="region of interest" description="Disordered" evidence="7">
    <location>
        <begin position="522"/>
        <end position="560"/>
    </location>
</feature>
<feature type="compositionally biased region" description="Acidic residues" evidence="7">
    <location>
        <begin position="536"/>
        <end position="550"/>
    </location>
</feature>
<evidence type="ECO:0000256" key="6">
    <source>
        <dbReference type="SAM" id="Coils"/>
    </source>
</evidence>
<dbReference type="Pfam" id="PF23097">
    <property type="entry name" value="NOL10_2nd"/>
    <property type="match status" value="1"/>
</dbReference>
<feature type="domain" description="Nucleolar protein 10-like N-terminal" evidence="10">
    <location>
        <begin position="1"/>
        <end position="364"/>
    </location>
</feature>
<sequence>MQVLNPNNIKIYNLSAGKSLPEWITDRKKRALQKNDTEFQKRIELIQDFEMPICSTNIKATPDGQYIFAAGLYKPRIRCYDVSQLSMKFERCMDSEIVKFHILSEDYSKFVCLQNDRYIEIHAQQGRYYRTRIPKYGRDLAYHSPSCDMYFVAAGSEIYRLNLELGRFMTSLKTNSTEINCCEFNPINYLFTCGTSEGHLECWDPRTRKRVARIDCALNSFMQEAELGGIPAITSLKYRDALTMAIGTSTGQVLLYDLRSDQPLLMKDHLFGLPIKGIEFHDPQDLVLSTDSRILKLWDRNNAKAYTSIEPGTVINDLCLLKDTGLLFMANEDPKMQAYYIPSLGAAPKWCSFLDNLTEELEENPPPSVYDDYKFVSRTELESLGLSHLIGSNLLRAYMHGYFMDIRLYRKAKSIADPFAYDEYRKNKIQEKIEEERTNRVKVQKLPKVNRQLAEKLLEQEIQVEAKKKSKKQVTNILQDERFAKMFTDTDYQVDMESEEYRLLNPLVSKLDKDRKKKYDDQLLLNQSKAGNTENEPSDNEEEVEEDSSDDEHTWSKEVKHQHWLIKKEERLKRKQEEYDAQMKPAFYEMESNVKIRGLRSDRDKIEKQHRKSSRRSLGERVESEKDSGVIHQQGSSIGNMEMTFSLKKNAQEKKHHLEAEKHHSERRKIRRSACDIIKDQRQKPKFWMGKRVN</sequence>
<evidence type="ECO:0000256" key="1">
    <source>
        <dbReference type="ARBA" id="ARBA00004604"/>
    </source>
</evidence>
<feature type="region of interest" description="Disordered" evidence="7">
    <location>
        <begin position="599"/>
        <end position="631"/>
    </location>
</feature>
<dbReference type="InterPro" id="IPR056551">
    <property type="entry name" value="Beta-prop_NOL10_N"/>
</dbReference>
<dbReference type="InterPro" id="IPR012580">
    <property type="entry name" value="NUC153"/>
</dbReference>
<feature type="compositionally biased region" description="Basic and acidic residues" evidence="7">
    <location>
        <begin position="673"/>
        <end position="683"/>
    </location>
</feature>
<evidence type="ECO:0000256" key="2">
    <source>
        <dbReference type="ARBA" id="ARBA00005264"/>
    </source>
</evidence>
<comment type="similarity">
    <text evidence="2">Belongs to the WD repeat NOL10/ENP2 family.</text>
</comment>